<evidence type="ECO:0000313" key="1">
    <source>
        <dbReference type="EMBL" id="SCF17546.1"/>
    </source>
</evidence>
<proteinExistence type="predicted"/>
<dbReference type="InParanoid" id="A0A1C4YA73"/>
<evidence type="ECO:0000313" key="2">
    <source>
        <dbReference type="Proteomes" id="UP000198253"/>
    </source>
</evidence>
<dbReference type="EMBL" id="LT607413">
    <property type="protein sequence ID" value="SCF17546.1"/>
    <property type="molecule type" value="Genomic_DNA"/>
</dbReference>
<organism evidence="1 2">
    <name type="scientific">Micromonospora echinospora</name>
    <name type="common">Micromonospora purpurea</name>
    <dbReference type="NCBI Taxonomy" id="1877"/>
    <lineage>
        <taxon>Bacteria</taxon>
        <taxon>Bacillati</taxon>
        <taxon>Actinomycetota</taxon>
        <taxon>Actinomycetes</taxon>
        <taxon>Micromonosporales</taxon>
        <taxon>Micromonosporaceae</taxon>
        <taxon>Micromonospora</taxon>
    </lineage>
</organism>
<sequence length="231" mass="24617">MLRVLPGLLTAARHAHHTAPALTCPLLVRVQRLTAQTMVKLGDPHLAWLAADRAMTTASGDARLTARAAVALTQALRALDRGRLLTAVHLTIAGPCGAGRRSSVAVVLVALHQGCQDRPVTPLRLIETTPGKYSLLLDAGTTAVDGLVEELGHEPNGYFWEGVAQVLVSTEAPALEGRFSYDPEGGMFCAYGVDRSALEELAVRMAAVATDGERMRRLIAEAEANGFEFDD</sequence>
<keyword evidence="2" id="KW-1185">Reference proteome</keyword>
<gene>
    <name evidence="1" type="ORF">GA0070618_3732</name>
</gene>
<dbReference type="AlphaFoldDB" id="A0A1C4YA73"/>
<dbReference type="Pfam" id="PF15595">
    <property type="entry name" value="Imm51"/>
    <property type="match status" value="1"/>
</dbReference>
<dbReference type="Proteomes" id="UP000198253">
    <property type="component" value="Chromosome I"/>
</dbReference>
<name>A0A1C4YA73_MICEC</name>
<accession>A0A1C4YA73</accession>
<dbReference type="InterPro" id="IPR028956">
    <property type="entry name" value="Imm51"/>
</dbReference>
<reference evidence="2" key="1">
    <citation type="submission" date="2016-06" db="EMBL/GenBank/DDBJ databases">
        <authorList>
            <person name="Varghese N."/>
            <person name="Submissions Spin"/>
        </authorList>
    </citation>
    <scope>NUCLEOTIDE SEQUENCE [LARGE SCALE GENOMIC DNA]</scope>
    <source>
        <strain evidence="2">DSM 43816</strain>
    </source>
</reference>
<protein>
    <submittedName>
        <fullName evidence="1">Immunity protein 51</fullName>
    </submittedName>
</protein>
<dbReference type="RefSeq" id="WP_231931364.1">
    <property type="nucleotide sequence ID" value="NZ_LT607413.1"/>
</dbReference>